<gene>
    <name evidence="2" type="ORF">PTI45_00247</name>
</gene>
<organism evidence="2 3">
    <name type="scientific">Paenibacillus nuruki</name>
    <dbReference type="NCBI Taxonomy" id="1886670"/>
    <lineage>
        <taxon>Bacteria</taxon>
        <taxon>Bacillati</taxon>
        <taxon>Bacillota</taxon>
        <taxon>Bacilli</taxon>
        <taxon>Bacillales</taxon>
        <taxon>Paenibacillaceae</taxon>
        <taxon>Paenibacillus</taxon>
    </lineage>
</organism>
<dbReference type="AlphaFoldDB" id="A0A1E3L9K3"/>
<accession>A0A1E3L9K3</accession>
<keyword evidence="3" id="KW-1185">Reference proteome</keyword>
<proteinExistence type="predicted"/>
<reference evidence="2 3" key="1">
    <citation type="submission" date="2016-08" db="EMBL/GenBank/DDBJ databases">
        <title>Genome sequencing of Paenibacillus sp. TI45-13ar, isolated from Korean traditional nuruk.</title>
        <authorList>
            <person name="Kim S.-J."/>
        </authorList>
    </citation>
    <scope>NUCLEOTIDE SEQUENCE [LARGE SCALE GENOMIC DNA]</scope>
    <source>
        <strain evidence="2 3">TI45-13ar</strain>
    </source>
</reference>
<evidence type="ECO:0000313" key="3">
    <source>
        <dbReference type="Proteomes" id="UP000094578"/>
    </source>
</evidence>
<dbReference type="Proteomes" id="UP000094578">
    <property type="component" value="Unassembled WGS sequence"/>
</dbReference>
<keyword evidence="1" id="KW-1133">Transmembrane helix</keyword>
<name>A0A1E3L9K3_9BACL</name>
<feature type="transmembrane region" description="Helical" evidence="1">
    <location>
        <begin position="12"/>
        <end position="33"/>
    </location>
</feature>
<dbReference type="Pfam" id="PF16935">
    <property type="entry name" value="Hol_Tox"/>
    <property type="match status" value="1"/>
</dbReference>
<evidence type="ECO:0008006" key="4">
    <source>
        <dbReference type="Google" id="ProtNLM"/>
    </source>
</evidence>
<keyword evidence="1" id="KW-0472">Membrane</keyword>
<dbReference type="InterPro" id="IPR031616">
    <property type="entry name" value="BsrE-like"/>
</dbReference>
<protein>
    <recommendedName>
        <fullName evidence="4">Holin-like toxin</fullName>
    </recommendedName>
</protein>
<dbReference type="EMBL" id="MDER01000012">
    <property type="protein sequence ID" value="ODP30314.1"/>
    <property type="molecule type" value="Genomic_DNA"/>
</dbReference>
<keyword evidence="1" id="KW-0812">Transmembrane</keyword>
<comment type="caution">
    <text evidence="2">The sequence shown here is derived from an EMBL/GenBank/DDBJ whole genome shotgun (WGS) entry which is preliminary data.</text>
</comment>
<evidence type="ECO:0000313" key="2">
    <source>
        <dbReference type="EMBL" id="ODP30314.1"/>
    </source>
</evidence>
<evidence type="ECO:0000256" key="1">
    <source>
        <dbReference type="SAM" id="Phobius"/>
    </source>
</evidence>
<sequence length="39" mass="4334">MLVEVKDTLTLMIQFGIFIVTLLGLVVSIAMAINQNKKK</sequence>